<accession>A0A1J5QQ92</accession>
<organism evidence="2">
    <name type="scientific">mine drainage metagenome</name>
    <dbReference type="NCBI Taxonomy" id="410659"/>
    <lineage>
        <taxon>unclassified sequences</taxon>
        <taxon>metagenomes</taxon>
        <taxon>ecological metagenomes</taxon>
    </lineage>
</organism>
<comment type="caution">
    <text evidence="2">The sequence shown here is derived from an EMBL/GenBank/DDBJ whole genome shotgun (WGS) entry which is preliminary data.</text>
</comment>
<protein>
    <recommendedName>
        <fullName evidence="1">Integrase catalytic domain-containing protein</fullName>
    </recommendedName>
</protein>
<evidence type="ECO:0000259" key="1">
    <source>
        <dbReference type="Pfam" id="PF13683"/>
    </source>
</evidence>
<evidence type="ECO:0000313" key="2">
    <source>
        <dbReference type="EMBL" id="OIQ85801.1"/>
    </source>
</evidence>
<feature type="domain" description="Integrase catalytic" evidence="1">
    <location>
        <begin position="1"/>
        <end position="61"/>
    </location>
</feature>
<dbReference type="SUPFAM" id="SSF53098">
    <property type="entry name" value="Ribonuclease H-like"/>
    <property type="match status" value="1"/>
</dbReference>
<dbReference type="InterPro" id="IPR050900">
    <property type="entry name" value="Transposase_IS3/IS150/IS904"/>
</dbReference>
<dbReference type="GO" id="GO:0015074">
    <property type="term" value="P:DNA integration"/>
    <property type="evidence" value="ECO:0007669"/>
    <property type="project" value="InterPro"/>
</dbReference>
<dbReference type="Pfam" id="PF13683">
    <property type="entry name" value="rve_3"/>
    <property type="match status" value="1"/>
</dbReference>
<proteinExistence type="predicted"/>
<gene>
    <name evidence="2" type="ORF">GALL_323500</name>
</gene>
<dbReference type="InterPro" id="IPR001584">
    <property type="entry name" value="Integrase_cat-core"/>
</dbReference>
<name>A0A1J5QQ92_9ZZZZ</name>
<dbReference type="AlphaFoldDB" id="A0A1J5QQ92"/>
<sequence>MGATGSCYDHASAESFWSIFKHEYYYRHTFTTLDELNAGINEFMHRYNNTRRYSKIGQISPINYEKALAAANQAA</sequence>
<reference evidence="2" key="1">
    <citation type="submission" date="2016-10" db="EMBL/GenBank/DDBJ databases">
        <title>Sequence of Gallionella enrichment culture.</title>
        <authorList>
            <person name="Poehlein A."/>
            <person name="Muehling M."/>
            <person name="Daniel R."/>
        </authorList>
    </citation>
    <scope>NUCLEOTIDE SEQUENCE</scope>
</reference>
<dbReference type="PANTHER" id="PTHR46889">
    <property type="entry name" value="TRANSPOSASE INSF FOR INSERTION SEQUENCE IS3B-RELATED"/>
    <property type="match status" value="1"/>
</dbReference>
<dbReference type="PANTHER" id="PTHR46889:SF4">
    <property type="entry name" value="TRANSPOSASE INSO FOR INSERTION SEQUENCE ELEMENT IS911B-RELATED"/>
    <property type="match status" value="1"/>
</dbReference>
<dbReference type="EMBL" id="MLJW01000520">
    <property type="protein sequence ID" value="OIQ85801.1"/>
    <property type="molecule type" value="Genomic_DNA"/>
</dbReference>
<dbReference type="InterPro" id="IPR012337">
    <property type="entry name" value="RNaseH-like_sf"/>
</dbReference>